<evidence type="ECO:0000259" key="4">
    <source>
        <dbReference type="Pfam" id="PF05592"/>
    </source>
</evidence>
<dbReference type="Gene3D" id="1.50.10.10">
    <property type="match status" value="1"/>
</dbReference>
<dbReference type="EC" id="3.2.1.40" evidence="2"/>
<dbReference type="Proteomes" id="UP001153404">
    <property type="component" value="Unassembled WGS sequence"/>
</dbReference>
<protein>
    <recommendedName>
        <fullName evidence="2">alpha-L-rhamnosidase</fullName>
        <ecNumber evidence="2">3.2.1.40</ecNumber>
    </recommendedName>
</protein>
<dbReference type="EMBL" id="JAPDIA010000003">
    <property type="protein sequence ID" value="MDG0809852.1"/>
    <property type="molecule type" value="Genomic_DNA"/>
</dbReference>
<sequence length="973" mass="108101">MDSLQIYGLTAEYRTRLLGTDVPRPRISWKLLSERQGTVQAAYRIQVALNQTNFDSPLWDSGRVDSDESVLIPYEGPEAQSRTRYYYRVKAWDGFGRESEWSEADWWETALLSSDEWQAEWITPDSRAIEPAAEPAFLLRKPFDLREGDIASARVYATAAGVYELYLNGSKVGDDELAPGWTSYDSRLQYQTYDVTGLLREGGNALGATVANGWYKGRLGWENKSNHYGDRRAVLVQLHIRYRDGAETVIASDESWKAATGPVLMSELYDGETYDARLERKGWSEPGFDDADWRASERLDLGYSRLVAQENMPTRVTETLKPIAAIRTPEGDTVLDMGQNMVGRIRFSINAPAGTAIKLTHAEVLDKHGNFYMGNIRTAKQTVTYIARGEGTEIYAPHFTFQGFRYVKVEGFPDQENGLPLEAFAGEVMHSDMQRTGAFECSDERVNRLQQNIVWGQRGNFLDVPTDCPQRDERLGWTGDVQVFAPTALFNYNGAPFFAKWLRDLKADQLPDGSVPFVVPNILQGYNAAAWSDAATVVPWALYVSYGDKRILAEQYGSMKAWVDYIRAQGEQEHVWDTGFHFGDWLALDAKEGSYMGATPNHMVTAAYFALSARILGEAASLLGLAEDAAYYGALAKRVAAAYRDEFITPNGRVAAQTQTAHIIALVFNLVEPKDRPRIARDLNEMIVDNDYHLTTGFVGTPFLCFALSDNGYHETAVKLLLQDTYPSWLYSVAKGATTIWEHWDGIKPDGSFWSDDMNSFNHYAYGAVGDWMYRKIAGLAPDPASPGYKRIRIEPDYTGGRLGHARASYESMYGKVESGWAFAGNGNENGNEDEIELRATIPANASASILLRGADAEQVNCNGTGLADAEGIVAFRQEADGVRVEAGSGVYVFTYARPQASYRTYHPGARLGELAQWDAAKRILDRHAPGFADNLGYMEKLPLAAAANNPMGGGLSQAQFEAIAAELQTLRA</sequence>
<evidence type="ECO:0000256" key="2">
    <source>
        <dbReference type="ARBA" id="ARBA00012652"/>
    </source>
</evidence>
<evidence type="ECO:0000259" key="5">
    <source>
        <dbReference type="Pfam" id="PF08531"/>
    </source>
</evidence>
<keyword evidence="9" id="KW-1185">Reference proteome</keyword>
<comment type="catalytic activity">
    <reaction evidence="1">
        <text>Hydrolysis of terminal non-reducing alpha-L-rhamnose residues in alpha-L-rhamnosides.</text>
        <dbReference type="EC" id="3.2.1.40"/>
    </reaction>
</comment>
<dbReference type="Pfam" id="PF17390">
    <property type="entry name" value="Bac_rhamnosid_C"/>
    <property type="match status" value="1"/>
</dbReference>
<feature type="domain" description="Alpha-L-rhamnosidase C-terminal" evidence="7">
    <location>
        <begin position="784"/>
        <end position="861"/>
    </location>
</feature>
<dbReference type="InterPro" id="IPR035398">
    <property type="entry name" value="Bac_rhamnosid_C"/>
</dbReference>
<proteinExistence type="predicted"/>
<gene>
    <name evidence="8" type="ORF">OMP40_11255</name>
</gene>
<dbReference type="Pfam" id="PF17389">
    <property type="entry name" value="Bac_rhamnosid6H"/>
    <property type="match status" value="1"/>
</dbReference>
<feature type="domain" description="Alpha-L-rhamnosidase six-hairpin glycosidase" evidence="6">
    <location>
        <begin position="435"/>
        <end position="777"/>
    </location>
</feature>
<comment type="caution">
    <text evidence="8">The sequence shown here is derived from an EMBL/GenBank/DDBJ whole genome shotgun (WGS) entry which is preliminary data.</text>
</comment>
<dbReference type="RefSeq" id="WP_277531365.1">
    <property type="nucleotide sequence ID" value="NZ_JAPDIA010000003.1"/>
</dbReference>
<dbReference type="Pfam" id="PF08531">
    <property type="entry name" value="Bac_rhamnosid_N"/>
    <property type="match status" value="1"/>
</dbReference>
<keyword evidence="3 8" id="KW-0378">Hydrolase</keyword>
<evidence type="ECO:0000256" key="1">
    <source>
        <dbReference type="ARBA" id="ARBA00001445"/>
    </source>
</evidence>
<dbReference type="Pfam" id="PF25788">
    <property type="entry name" value="Ig_Rha78A_N"/>
    <property type="match status" value="1"/>
</dbReference>
<dbReference type="PANTHER" id="PTHR33307:SF6">
    <property type="entry name" value="ALPHA-RHAMNOSIDASE (EUROFUNG)-RELATED"/>
    <property type="match status" value="1"/>
</dbReference>
<evidence type="ECO:0000313" key="9">
    <source>
        <dbReference type="Proteomes" id="UP001153404"/>
    </source>
</evidence>
<dbReference type="InterPro" id="IPR013737">
    <property type="entry name" value="Bac_rhamnosid_N"/>
</dbReference>
<organism evidence="8 9">
    <name type="scientific">Cohnella rhizosphaerae</name>
    <dbReference type="NCBI Taxonomy" id="1457232"/>
    <lineage>
        <taxon>Bacteria</taxon>
        <taxon>Bacillati</taxon>
        <taxon>Bacillota</taxon>
        <taxon>Bacilli</taxon>
        <taxon>Bacillales</taxon>
        <taxon>Paenibacillaceae</taxon>
        <taxon>Cohnella</taxon>
    </lineage>
</organism>
<dbReference type="PIRSF" id="PIRSF010631">
    <property type="entry name" value="A-rhamnsds"/>
    <property type="match status" value="1"/>
</dbReference>
<dbReference type="InterPro" id="IPR016007">
    <property type="entry name" value="Alpha_rhamnosid"/>
</dbReference>
<dbReference type="Gene3D" id="2.60.420.10">
    <property type="entry name" value="Maltose phosphorylase, domain 3"/>
    <property type="match status" value="1"/>
</dbReference>
<dbReference type="Pfam" id="PF05592">
    <property type="entry name" value="Bac_rhamnosid"/>
    <property type="match status" value="1"/>
</dbReference>
<dbReference type="Gene3D" id="2.60.120.260">
    <property type="entry name" value="Galactose-binding domain-like"/>
    <property type="match status" value="2"/>
</dbReference>
<evidence type="ECO:0000256" key="3">
    <source>
        <dbReference type="ARBA" id="ARBA00022801"/>
    </source>
</evidence>
<dbReference type="InterPro" id="IPR035396">
    <property type="entry name" value="Bac_rhamnosid6H"/>
</dbReference>
<feature type="domain" description="Alpha-L-rhamnosidase concanavalin-like" evidence="4">
    <location>
        <begin position="327"/>
        <end position="429"/>
    </location>
</feature>
<dbReference type="InterPro" id="IPR008902">
    <property type="entry name" value="Rhamnosid_concanavalin"/>
</dbReference>
<dbReference type="Gene3D" id="2.60.40.10">
    <property type="entry name" value="Immunoglobulins"/>
    <property type="match status" value="1"/>
</dbReference>
<dbReference type="GO" id="GO:0005975">
    <property type="term" value="P:carbohydrate metabolic process"/>
    <property type="evidence" value="ECO:0007669"/>
    <property type="project" value="InterPro"/>
</dbReference>
<dbReference type="GO" id="GO:0030596">
    <property type="term" value="F:alpha-L-rhamnosidase activity"/>
    <property type="evidence" value="ECO:0007669"/>
    <property type="project" value="UniProtKB-EC"/>
</dbReference>
<feature type="domain" description="Bacterial alpha-L-rhamnosidase N-terminal" evidence="5">
    <location>
        <begin position="149"/>
        <end position="318"/>
    </location>
</feature>
<accession>A0A9X4KS59</accession>
<dbReference type="PANTHER" id="PTHR33307">
    <property type="entry name" value="ALPHA-RHAMNOSIDASE (EUROFUNG)"/>
    <property type="match status" value="1"/>
</dbReference>
<name>A0A9X4KS59_9BACL</name>
<dbReference type="SUPFAM" id="SSF48208">
    <property type="entry name" value="Six-hairpin glycosidases"/>
    <property type="match status" value="1"/>
</dbReference>
<dbReference type="InterPro" id="IPR013783">
    <property type="entry name" value="Ig-like_fold"/>
</dbReference>
<dbReference type="InterPro" id="IPR008928">
    <property type="entry name" value="6-hairpin_glycosidase_sf"/>
</dbReference>
<dbReference type="InterPro" id="IPR012341">
    <property type="entry name" value="6hp_glycosidase-like_sf"/>
</dbReference>
<evidence type="ECO:0000313" key="8">
    <source>
        <dbReference type="EMBL" id="MDG0809852.1"/>
    </source>
</evidence>
<evidence type="ECO:0000259" key="6">
    <source>
        <dbReference type="Pfam" id="PF17389"/>
    </source>
</evidence>
<reference evidence="8" key="1">
    <citation type="submission" date="2022-10" db="EMBL/GenBank/DDBJ databases">
        <title>Comparative genomic analysis of Cohnella hashimotonis sp. nov., isolated from the International Space Station.</title>
        <authorList>
            <person name="Simpson A."/>
            <person name="Venkateswaran K."/>
        </authorList>
    </citation>
    <scope>NUCLEOTIDE SEQUENCE</scope>
    <source>
        <strain evidence="8">DSM 28161</strain>
    </source>
</reference>
<dbReference type="AlphaFoldDB" id="A0A9X4KS59"/>
<evidence type="ECO:0000259" key="7">
    <source>
        <dbReference type="Pfam" id="PF17390"/>
    </source>
</evidence>